<dbReference type="EMBL" id="LGRX02001798">
    <property type="protein sequence ID" value="KAK3285485.1"/>
    <property type="molecule type" value="Genomic_DNA"/>
</dbReference>
<keyword evidence="1" id="KW-0862">Zinc</keyword>
<dbReference type="Pfam" id="PF13920">
    <property type="entry name" value="zf-C3HC4_3"/>
    <property type="match status" value="1"/>
</dbReference>
<dbReference type="AlphaFoldDB" id="A0AAE0LHY8"/>
<dbReference type="InterPro" id="IPR001841">
    <property type="entry name" value="Znf_RING"/>
</dbReference>
<protein>
    <recommendedName>
        <fullName evidence="2">RING-type domain-containing protein</fullName>
    </recommendedName>
</protein>
<dbReference type="SUPFAM" id="SSF57850">
    <property type="entry name" value="RING/U-box"/>
    <property type="match status" value="1"/>
</dbReference>
<organism evidence="3 4">
    <name type="scientific">Cymbomonas tetramitiformis</name>
    <dbReference type="NCBI Taxonomy" id="36881"/>
    <lineage>
        <taxon>Eukaryota</taxon>
        <taxon>Viridiplantae</taxon>
        <taxon>Chlorophyta</taxon>
        <taxon>Pyramimonadophyceae</taxon>
        <taxon>Pyramimonadales</taxon>
        <taxon>Pyramimonadaceae</taxon>
        <taxon>Cymbomonas</taxon>
    </lineage>
</organism>
<evidence type="ECO:0000256" key="1">
    <source>
        <dbReference type="PROSITE-ProRule" id="PRU00175"/>
    </source>
</evidence>
<evidence type="ECO:0000259" key="2">
    <source>
        <dbReference type="PROSITE" id="PS50089"/>
    </source>
</evidence>
<dbReference type="Gene3D" id="3.30.40.10">
    <property type="entry name" value="Zinc/RING finger domain, C3HC4 (zinc finger)"/>
    <property type="match status" value="1"/>
</dbReference>
<dbReference type="PROSITE" id="PS50089">
    <property type="entry name" value="ZF_RING_2"/>
    <property type="match status" value="1"/>
</dbReference>
<accession>A0AAE0LHY8</accession>
<proteinExistence type="predicted"/>
<feature type="domain" description="RING-type" evidence="2">
    <location>
        <begin position="113"/>
        <end position="152"/>
    </location>
</feature>
<evidence type="ECO:0000313" key="3">
    <source>
        <dbReference type="EMBL" id="KAK3285485.1"/>
    </source>
</evidence>
<keyword evidence="1" id="KW-0479">Metal-binding</keyword>
<evidence type="ECO:0000313" key="4">
    <source>
        <dbReference type="Proteomes" id="UP001190700"/>
    </source>
</evidence>
<dbReference type="InterPro" id="IPR013083">
    <property type="entry name" value="Znf_RING/FYVE/PHD"/>
</dbReference>
<keyword evidence="4" id="KW-1185">Reference proteome</keyword>
<sequence>MDADLTAPPAWRRASLAFHWLFTRGAPHATLACDARLSRVAAGGSLVLLICGEKPAWCESLKLPTAPRRQLAAAIASLRRACNIETPASSKPAHEGAGEKGGRLDDDETAAMCLICCERPRDTALVVCGHVACCVDCALCLCTRKEACPICRAVITEAPQRDVLRLYHVVYIMDEGRVGALDVAHAPRGYDALKMNIELQKLRWIICRIVENSR</sequence>
<gene>
    <name evidence="3" type="ORF">CYMTET_6915</name>
</gene>
<name>A0AAE0LHY8_9CHLO</name>
<keyword evidence="1" id="KW-0863">Zinc-finger</keyword>
<dbReference type="GO" id="GO:0008270">
    <property type="term" value="F:zinc ion binding"/>
    <property type="evidence" value="ECO:0007669"/>
    <property type="project" value="UniProtKB-KW"/>
</dbReference>
<reference evidence="3 4" key="1">
    <citation type="journal article" date="2015" name="Genome Biol. Evol.">
        <title>Comparative Genomics of a Bacterivorous Green Alga Reveals Evolutionary Causalities and Consequences of Phago-Mixotrophic Mode of Nutrition.</title>
        <authorList>
            <person name="Burns J.A."/>
            <person name="Paasch A."/>
            <person name="Narechania A."/>
            <person name="Kim E."/>
        </authorList>
    </citation>
    <scope>NUCLEOTIDE SEQUENCE [LARGE SCALE GENOMIC DNA]</scope>
    <source>
        <strain evidence="3 4">PLY_AMNH</strain>
    </source>
</reference>
<comment type="caution">
    <text evidence="3">The sequence shown here is derived from an EMBL/GenBank/DDBJ whole genome shotgun (WGS) entry which is preliminary data.</text>
</comment>
<dbReference type="Proteomes" id="UP001190700">
    <property type="component" value="Unassembled WGS sequence"/>
</dbReference>